<dbReference type="KEGG" id="pseo:OM33_03940"/>
<comment type="subcellular location">
    <subcellularLocation>
        <location evidence="1">Cell membrane</location>
        <topology evidence="1">Multi-pass membrane protein</topology>
    </subcellularLocation>
</comment>
<feature type="transmembrane region" description="Helical" evidence="6">
    <location>
        <begin position="312"/>
        <end position="331"/>
    </location>
</feature>
<gene>
    <name evidence="7" type="ORF">OM33_03940</name>
</gene>
<dbReference type="HOGENOM" id="CLU_007946_18_0_6"/>
<keyword evidence="8" id="KW-1185">Reference proteome</keyword>
<feature type="transmembrane region" description="Helical" evidence="6">
    <location>
        <begin position="259"/>
        <end position="279"/>
    </location>
</feature>
<evidence type="ECO:0000313" key="8">
    <source>
        <dbReference type="Proteomes" id="UP000030341"/>
    </source>
</evidence>
<dbReference type="eggNOG" id="COG0531">
    <property type="taxonomic scope" value="Bacteria"/>
</dbReference>
<feature type="transmembrane region" description="Helical" evidence="6">
    <location>
        <begin position="367"/>
        <end position="400"/>
    </location>
</feature>
<feature type="transmembrane region" description="Helical" evidence="6">
    <location>
        <begin position="12"/>
        <end position="30"/>
    </location>
</feature>
<feature type="transmembrane region" description="Helical" evidence="6">
    <location>
        <begin position="42"/>
        <end position="60"/>
    </location>
</feature>
<feature type="transmembrane region" description="Helical" evidence="6">
    <location>
        <begin position="337"/>
        <end position="360"/>
    </location>
</feature>
<dbReference type="GO" id="GO:0022857">
    <property type="term" value="F:transmembrane transporter activity"/>
    <property type="evidence" value="ECO:0007669"/>
    <property type="project" value="InterPro"/>
</dbReference>
<dbReference type="OrthoDB" id="9117841at2"/>
<dbReference type="EMBL" id="CP009888">
    <property type="protein sequence ID" value="AIY64393.1"/>
    <property type="molecule type" value="Genomic_DNA"/>
</dbReference>
<feature type="transmembrane region" description="Helical" evidence="6">
    <location>
        <begin position="184"/>
        <end position="205"/>
    </location>
</feature>
<keyword evidence="5 6" id="KW-0472">Membrane</keyword>
<dbReference type="RefSeq" id="WP_038638998.1">
    <property type="nucleotide sequence ID" value="NZ_CP009888.1"/>
</dbReference>
<dbReference type="STRING" id="1348114.OM33_03940"/>
<keyword evidence="4 6" id="KW-1133">Transmembrane helix</keyword>
<reference evidence="7 8" key="1">
    <citation type="submission" date="2014-11" db="EMBL/GenBank/DDBJ databases">
        <title>Complete Genome Sequence of Pseudoalteromonas sp. Strain OCN003 Isolated from Kaneohe Bay, Oahu, Hawaii.</title>
        <authorList>
            <person name="Beurmann S."/>
            <person name="Videau P."/>
            <person name="Ushijima B."/>
            <person name="Smith A.M."/>
            <person name="Aeby G.S."/>
            <person name="Callahan S.M."/>
            <person name="Belcaid M."/>
        </authorList>
    </citation>
    <scope>NUCLEOTIDE SEQUENCE [LARGE SCALE GENOMIC DNA]</scope>
    <source>
        <strain evidence="7 8">OCN003</strain>
    </source>
</reference>
<organism evidence="7 8">
    <name type="scientific">Pseudoalteromonas piratica</name>
    <dbReference type="NCBI Taxonomy" id="1348114"/>
    <lineage>
        <taxon>Bacteria</taxon>
        <taxon>Pseudomonadati</taxon>
        <taxon>Pseudomonadota</taxon>
        <taxon>Gammaproteobacteria</taxon>
        <taxon>Alteromonadales</taxon>
        <taxon>Pseudoalteromonadaceae</taxon>
        <taxon>Pseudoalteromonas</taxon>
    </lineage>
</organism>
<keyword evidence="3 6" id="KW-0812">Transmembrane</keyword>
<sequence length="417" mass="45257">MNINNNGIGRWQGAGMMATTLLGTGVFILPQLTVEMSGSNAIYAWLLLTFGLLPITYIFGKLSSIHPHSRGPAYFVEQAFGETAGRMIGLMFLLVVPIGTPAAVIMTFQFIQGMIAINGLQLLFAELSALVCLYLLNRKGIHVSAKLQFLLTLVIITIIMLLFLSSNGQVNTVTPAYTHFESSLVFQAAGLAFWSFLGVEAMSHLANEFKRPAKDVIPAMIIGSALVGIVYVISTVLVLNHPNDAKLAIVGVFDQFFDNGSYIIGILGAAGGLATINVYTASLAKLVASFAEQGVLPKALAHTNQHRVPHRALSTVLLIMAIVLVITHFTGQDLEDLINWVNGVFVLIYLATMASAWVLINKKHRPTIVLGFSACFALMFGIGPHMIYAILLIAILLPLVKWQKRKILPNQQVSKLT</sequence>
<dbReference type="PANTHER" id="PTHR42770:SF13">
    <property type="entry name" value="L-METHIONINE_BRANCHED-CHAIN AMINO ACID EXPORTER YJEH"/>
    <property type="match status" value="1"/>
</dbReference>
<keyword evidence="2" id="KW-1003">Cell membrane</keyword>
<evidence type="ECO:0000256" key="6">
    <source>
        <dbReference type="SAM" id="Phobius"/>
    </source>
</evidence>
<proteinExistence type="predicted"/>
<name>A0A0A7ECZ2_9GAMM</name>
<evidence type="ECO:0000256" key="4">
    <source>
        <dbReference type="ARBA" id="ARBA00022989"/>
    </source>
</evidence>
<accession>A0A0A7ECZ2</accession>
<evidence type="ECO:0000313" key="7">
    <source>
        <dbReference type="EMBL" id="AIY64393.1"/>
    </source>
</evidence>
<dbReference type="InterPro" id="IPR050367">
    <property type="entry name" value="APC_superfamily"/>
</dbReference>
<evidence type="ECO:0000256" key="1">
    <source>
        <dbReference type="ARBA" id="ARBA00004651"/>
    </source>
</evidence>
<dbReference type="PIRSF" id="PIRSF006060">
    <property type="entry name" value="AA_transporter"/>
    <property type="match status" value="1"/>
</dbReference>
<dbReference type="InterPro" id="IPR002293">
    <property type="entry name" value="AA/rel_permease1"/>
</dbReference>
<protein>
    <submittedName>
        <fullName evidence="7">Transporter</fullName>
    </submittedName>
</protein>
<dbReference type="AlphaFoldDB" id="A0A0A7ECZ2"/>
<feature type="transmembrane region" description="Helical" evidence="6">
    <location>
        <begin position="147"/>
        <end position="164"/>
    </location>
</feature>
<dbReference type="Proteomes" id="UP000030341">
    <property type="component" value="Chromosome 1"/>
</dbReference>
<dbReference type="Pfam" id="PF13520">
    <property type="entry name" value="AA_permease_2"/>
    <property type="match status" value="1"/>
</dbReference>
<evidence type="ECO:0000256" key="3">
    <source>
        <dbReference type="ARBA" id="ARBA00022692"/>
    </source>
</evidence>
<evidence type="ECO:0000256" key="5">
    <source>
        <dbReference type="ARBA" id="ARBA00023136"/>
    </source>
</evidence>
<feature type="transmembrane region" description="Helical" evidence="6">
    <location>
        <begin position="88"/>
        <end position="108"/>
    </location>
</feature>
<dbReference type="PANTHER" id="PTHR42770">
    <property type="entry name" value="AMINO ACID TRANSPORTER-RELATED"/>
    <property type="match status" value="1"/>
</dbReference>
<dbReference type="Gene3D" id="1.20.1740.10">
    <property type="entry name" value="Amino acid/polyamine transporter I"/>
    <property type="match status" value="1"/>
</dbReference>
<dbReference type="NCBIfam" id="NF008245">
    <property type="entry name" value="PRK11021.1"/>
    <property type="match status" value="1"/>
</dbReference>
<dbReference type="GO" id="GO:0005886">
    <property type="term" value="C:plasma membrane"/>
    <property type="evidence" value="ECO:0007669"/>
    <property type="project" value="UniProtKB-SubCell"/>
</dbReference>
<evidence type="ECO:0000256" key="2">
    <source>
        <dbReference type="ARBA" id="ARBA00022475"/>
    </source>
</evidence>
<feature type="transmembrane region" description="Helical" evidence="6">
    <location>
        <begin position="114"/>
        <end position="135"/>
    </location>
</feature>
<feature type="transmembrane region" description="Helical" evidence="6">
    <location>
        <begin position="217"/>
        <end position="239"/>
    </location>
</feature>